<gene>
    <name evidence="1" type="ORF">SAMN04490209_4827</name>
</gene>
<sequence length="207" mass="23038">MVEFASGSGWKCSTRWRPCPSKSNYNSVSAAPSEATMNMYENLEAFNTMGCALLERLTPVSSSEVSMMRRQWPAAPTEYFAFMEERGHGEIKEDDCALPLLTIQPMLLSAAVGYVGDDGIYKDGPYEAGAKGEVWLFGWDSAGTAFGFDSGDNWRLLEIDNMRWITRLDLSFCQFVEGLLVCYPQRPVSFANGVWRDSGDVSYNAPV</sequence>
<dbReference type="Proteomes" id="UP000182085">
    <property type="component" value="Chromosome I"/>
</dbReference>
<accession>A0AAE8HGN3</accession>
<protein>
    <recommendedName>
        <fullName evidence="3">SMI1/KNR4 family protein</fullName>
    </recommendedName>
</protein>
<proteinExistence type="predicted"/>
<dbReference type="EMBL" id="LT629801">
    <property type="protein sequence ID" value="SDV15115.1"/>
    <property type="molecule type" value="Genomic_DNA"/>
</dbReference>
<reference evidence="1 2" key="1">
    <citation type="submission" date="2016-10" db="EMBL/GenBank/DDBJ databases">
        <authorList>
            <person name="Varghese N."/>
            <person name="Submissions S."/>
        </authorList>
    </citation>
    <scope>NUCLEOTIDE SEQUENCE [LARGE SCALE GENOMIC DNA]</scope>
    <source>
        <strain evidence="1 2">BS2777</strain>
    </source>
</reference>
<evidence type="ECO:0000313" key="2">
    <source>
        <dbReference type="Proteomes" id="UP000182085"/>
    </source>
</evidence>
<name>A0AAE8HGN3_9PSED</name>
<dbReference type="AlphaFoldDB" id="A0AAE8HGN3"/>
<keyword evidence="2" id="KW-1185">Reference proteome</keyword>
<organism evidence="1 2">
    <name type="scientific">Pseudomonas rhodesiae</name>
    <dbReference type="NCBI Taxonomy" id="76760"/>
    <lineage>
        <taxon>Bacteria</taxon>
        <taxon>Pseudomonadati</taxon>
        <taxon>Pseudomonadota</taxon>
        <taxon>Gammaproteobacteria</taxon>
        <taxon>Pseudomonadales</taxon>
        <taxon>Pseudomonadaceae</taxon>
        <taxon>Pseudomonas</taxon>
    </lineage>
</organism>
<evidence type="ECO:0000313" key="1">
    <source>
        <dbReference type="EMBL" id="SDV15115.1"/>
    </source>
</evidence>
<evidence type="ECO:0008006" key="3">
    <source>
        <dbReference type="Google" id="ProtNLM"/>
    </source>
</evidence>